<sequence>MKKLLLPFALLTCLSPLASAIQRCESGGRIWYQDTACPAGSSSASIAPAPPLQNAPLSGSGHVVSIPQEPSQPLPPPPNHLPASVYEHEARLCLDWYKKQMQLPPDTQYLDYTKDKRVLTITIPVRFSTMNQWGAFSEGAANKQASCEIHNNRLDDAWTRIHAQRGGWMQ</sequence>
<proteinExistence type="predicted"/>
<evidence type="ECO:0000313" key="2">
    <source>
        <dbReference type="EMBL" id="WHS66103.1"/>
    </source>
</evidence>
<evidence type="ECO:0000313" key="3">
    <source>
        <dbReference type="Proteomes" id="UP001240697"/>
    </source>
</evidence>
<reference evidence="2 3" key="1">
    <citation type="submission" date="2023-05" db="EMBL/GenBank/DDBJ databases">
        <authorList>
            <person name="Yin Y."/>
            <person name="Lu Z."/>
        </authorList>
    </citation>
    <scope>NUCLEOTIDE SEQUENCE [LARGE SCALE GENOMIC DNA]</scope>
    <source>
        <strain evidence="2 3">ZM22</strain>
    </source>
</reference>
<keyword evidence="1" id="KW-0732">Signal</keyword>
<protein>
    <recommendedName>
        <fullName evidence="4">DUF4124 domain-containing protein</fullName>
    </recommendedName>
</protein>
<feature type="signal peptide" evidence="1">
    <location>
        <begin position="1"/>
        <end position="20"/>
    </location>
</feature>
<dbReference type="EMBL" id="CP125947">
    <property type="protein sequence ID" value="WHS66103.1"/>
    <property type="molecule type" value="Genomic_DNA"/>
</dbReference>
<organism evidence="2 3">
    <name type="scientific">Comamonas resistens</name>
    <dbReference type="NCBI Taxonomy" id="3046670"/>
    <lineage>
        <taxon>Bacteria</taxon>
        <taxon>Pseudomonadati</taxon>
        <taxon>Pseudomonadota</taxon>
        <taxon>Betaproteobacteria</taxon>
        <taxon>Burkholderiales</taxon>
        <taxon>Comamonadaceae</taxon>
        <taxon>Comamonas</taxon>
    </lineage>
</organism>
<dbReference type="Proteomes" id="UP001240697">
    <property type="component" value="Chromosome"/>
</dbReference>
<gene>
    <name evidence="2" type="ORF">QMY55_02860</name>
</gene>
<evidence type="ECO:0008006" key="4">
    <source>
        <dbReference type="Google" id="ProtNLM"/>
    </source>
</evidence>
<dbReference type="RefSeq" id="WP_283487197.1">
    <property type="nucleotide sequence ID" value="NZ_CP125947.1"/>
</dbReference>
<name>A0ABY8SST0_9BURK</name>
<evidence type="ECO:0000256" key="1">
    <source>
        <dbReference type="SAM" id="SignalP"/>
    </source>
</evidence>
<keyword evidence="3" id="KW-1185">Reference proteome</keyword>
<feature type="chain" id="PRO_5045544536" description="DUF4124 domain-containing protein" evidence="1">
    <location>
        <begin position="21"/>
        <end position="170"/>
    </location>
</feature>
<accession>A0ABY8SST0</accession>